<evidence type="ECO:0000313" key="1">
    <source>
        <dbReference type="EMBL" id="CAF2847326.1"/>
    </source>
</evidence>
<gene>
    <name evidence="1" type="ORF">LSAA_5321</name>
</gene>
<dbReference type="OrthoDB" id="5371837at2759"/>
<dbReference type="GO" id="GO:0003779">
    <property type="term" value="F:actin binding"/>
    <property type="evidence" value="ECO:0007669"/>
    <property type="project" value="TreeGrafter"/>
</dbReference>
<dbReference type="PANTHER" id="PTHR13843">
    <property type="entry name" value="MICROTUBULE-ASSOCIATED PROTEIN"/>
    <property type="match status" value="1"/>
</dbReference>
<protein>
    <submittedName>
        <fullName evidence="1">(salmon louse) hypothetical protein</fullName>
    </submittedName>
</protein>
<dbReference type="GO" id="GO:0005875">
    <property type="term" value="C:microtubule associated complex"/>
    <property type="evidence" value="ECO:0007669"/>
    <property type="project" value="TreeGrafter"/>
</dbReference>
<evidence type="ECO:0000313" key="2">
    <source>
        <dbReference type="Proteomes" id="UP000675881"/>
    </source>
</evidence>
<dbReference type="AlphaFoldDB" id="A0A7R8H3P9"/>
<dbReference type="GO" id="GO:0016358">
    <property type="term" value="P:dendrite development"/>
    <property type="evidence" value="ECO:0007669"/>
    <property type="project" value="TreeGrafter"/>
</dbReference>
<dbReference type="GO" id="GO:0043025">
    <property type="term" value="C:neuronal cell body"/>
    <property type="evidence" value="ECO:0007669"/>
    <property type="project" value="TreeGrafter"/>
</dbReference>
<organism evidence="1 2">
    <name type="scientific">Lepeophtheirus salmonis</name>
    <name type="common">Salmon louse</name>
    <name type="synonym">Caligus salmonis</name>
    <dbReference type="NCBI Taxonomy" id="72036"/>
    <lineage>
        <taxon>Eukaryota</taxon>
        <taxon>Metazoa</taxon>
        <taxon>Ecdysozoa</taxon>
        <taxon>Arthropoda</taxon>
        <taxon>Crustacea</taxon>
        <taxon>Multicrustacea</taxon>
        <taxon>Hexanauplia</taxon>
        <taxon>Copepoda</taxon>
        <taxon>Siphonostomatoida</taxon>
        <taxon>Caligidae</taxon>
        <taxon>Lepeophtheirus</taxon>
    </lineage>
</organism>
<dbReference type="GO" id="GO:0030425">
    <property type="term" value="C:dendrite"/>
    <property type="evidence" value="ECO:0007669"/>
    <property type="project" value="TreeGrafter"/>
</dbReference>
<dbReference type="GO" id="GO:0008017">
    <property type="term" value="F:microtubule binding"/>
    <property type="evidence" value="ECO:0007669"/>
    <property type="project" value="InterPro"/>
</dbReference>
<name>A0A7R8H3P9_LEPSM</name>
<proteinExistence type="predicted"/>
<dbReference type="GO" id="GO:0005874">
    <property type="term" value="C:microtubule"/>
    <property type="evidence" value="ECO:0007669"/>
    <property type="project" value="InterPro"/>
</dbReference>
<sequence>MMIFLTKIPAIIIQFLRQKLYIEEKRGQEQKETLRDNDEKLETLSVNKQNLDQPDIPEVTETILRTVESKKTTRSKEVSPVREPICIERIIPILGEALVSVATSSREKLDLTTKENEDKDKGFLSKKNQKEKIDQIINEAYKPRESTVSQATVYSTIDQTVNKNEEQISVSDEPIVERCTNELINENVPSKPYQKERIIEEPSFEECTEQDGIDCEEITLLPEITPESESKNFDKDSLDSKSIESTCTVHQECSSISFTQEISMQSTTNSSETENKDTAKSIKDRILRSDFDDESGDICSTDESFKATFTHTFDDEEDSKEEQFSQYYSQDGQRMTERVVVTMDQNSSSKKTDEELVIYDKVIDAPIENNKFEPRSADEDLQLFEDLSSTEVYKTKVEASLEDIVNSKDSIKEIRGEESEENDKDLADEGVLASTLSDPMTTSMYISQEYPEDEEEMSFETVLIIVKRLEYILRKTELILVDESSAIICEELPDEKTCLNPLPLKRILYRKIKRGPFSRQRTSGSVQKNIEIDDEEEEIEEETKLIKTPPPSPHPEKESSFSEYVYKAENESTSSEVNRNIESYTETKTEETSTFSSSTLLKHHTTITHDVRDFQASGIYGFEETIVSPRSCIVKQQPFNRSQSVCVESTFPCKASAIRSFSITSSDVSEREIPSTSPRDFSQSLESTGMMPAIYEDYECHYTSMIAHIVSCPRRGIPRSEEMERICDVFLEDQNTEPESSSFPTKIHSEKPFPTAISCIAEDLKGDKIKQQIIQTGESISETISDVCTMLKSGENTDTVLQSNIFKTTVSTSPIPRGAAAFISHADNVSQSPSPQPLPSSSANSTPTKKKIDLKTTVVTKTITTKTVMDSDGNVIEEITEESEDTSNEIEGQLAKWGKPMRLPSPIRPNNSPPPPERERKSNKKHMYLIMETLNILISQTKWEDKNLEVTIIPTYDSDALGYWVAENEEALIENKIDLAPSASRCTINLQDHETSCAAYRLEF</sequence>
<dbReference type="GO" id="GO:0005829">
    <property type="term" value="C:cytosol"/>
    <property type="evidence" value="ECO:0007669"/>
    <property type="project" value="TreeGrafter"/>
</dbReference>
<dbReference type="GO" id="GO:0007409">
    <property type="term" value="P:axonogenesis"/>
    <property type="evidence" value="ECO:0007669"/>
    <property type="project" value="TreeGrafter"/>
</dbReference>
<dbReference type="PANTHER" id="PTHR13843:SF12">
    <property type="entry name" value="ATPASE F1_V1_A1 COMPLEX ALPHA_BETA SUBUNIT NUCLEOTIDE-BINDING DOMAIN-CONTAINING PROTEIN"/>
    <property type="match status" value="1"/>
</dbReference>
<dbReference type="GO" id="GO:0045202">
    <property type="term" value="C:synapse"/>
    <property type="evidence" value="ECO:0007669"/>
    <property type="project" value="TreeGrafter"/>
</dbReference>
<accession>A0A7R8H3P9</accession>
<dbReference type="GO" id="GO:0000226">
    <property type="term" value="P:microtubule cytoskeleton organization"/>
    <property type="evidence" value="ECO:0007669"/>
    <property type="project" value="InterPro"/>
</dbReference>
<dbReference type="GO" id="GO:0031114">
    <property type="term" value="P:regulation of microtubule depolymerization"/>
    <property type="evidence" value="ECO:0007669"/>
    <property type="project" value="TreeGrafter"/>
</dbReference>
<keyword evidence="2" id="KW-1185">Reference proteome</keyword>
<dbReference type="EMBL" id="HG994593">
    <property type="protein sequence ID" value="CAF2847326.1"/>
    <property type="molecule type" value="Genomic_DNA"/>
</dbReference>
<reference evidence="1" key="1">
    <citation type="submission" date="2021-02" db="EMBL/GenBank/DDBJ databases">
        <authorList>
            <person name="Bekaert M."/>
        </authorList>
    </citation>
    <scope>NUCLEOTIDE SEQUENCE</scope>
    <source>
        <strain evidence="1">IoA-00</strain>
    </source>
</reference>
<dbReference type="Proteomes" id="UP000675881">
    <property type="component" value="Chromosome 14"/>
</dbReference>
<dbReference type="InterPro" id="IPR026074">
    <property type="entry name" value="MAP1"/>
</dbReference>